<name>A0ABP7VYF0_9ACTN</name>
<dbReference type="Proteomes" id="UP001499984">
    <property type="component" value="Unassembled WGS sequence"/>
</dbReference>
<protein>
    <recommendedName>
        <fullName evidence="3">SMI1/KNR4 family protein</fullName>
    </recommendedName>
</protein>
<evidence type="ECO:0000313" key="2">
    <source>
        <dbReference type="Proteomes" id="UP001499984"/>
    </source>
</evidence>
<keyword evidence="2" id="KW-1185">Reference proteome</keyword>
<sequence>MDEPVTVYDVARRLPTIADLRDLCRSLAMLDAILSPDWESRYYSFNAAWAEGEEMASMRNGSGDEYSIVFSVAGGYVRGFGHESPMSPYAHDCEPWPGVIDDVPDVFKPFVQEPAFTDEDGVPVVTVCLWREATDDQWHHGTIDFPSNCADPDGATGLFPLLVDRSPEAFQRFAEDYYEVSVDLEAVSDVYALRPLDQELVSSLNVEVTLADLAQDISDIGYPQAH</sequence>
<reference evidence="2" key="1">
    <citation type="journal article" date="2019" name="Int. J. Syst. Evol. Microbiol.">
        <title>The Global Catalogue of Microorganisms (GCM) 10K type strain sequencing project: providing services to taxonomists for standard genome sequencing and annotation.</title>
        <authorList>
            <consortium name="The Broad Institute Genomics Platform"/>
            <consortium name="The Broad Institute Genome Sequencing Center for Infectious Disease"/>
            <person name="Wu L."/>
            <person name="Ma J."/>
        </authorList>
    </citation>
    <scope>NUCLEOTIDE SEQUENCE [LARGE SCALE GENOMIC DNA]</scope>
    <source>
        <strain evidence="2">JCM 16925</strain>
    </source>
</reference>
<comment type="caution">
    <text evidence="1">The sequence shown here is derived from an EMBL/GenBank/DDBJ whole genome shotgun (WGS) entry which is preliminary data.</text>
</comment>
<organism evidence="1 2">
    <name type="scientific">Streptomyces shaanxiensis</name>
    <dbReference type="NCBI Taxonomy" id="653357"/>
    <lineage>
        <taxon>Bacteria</taxon>
        <taxon>Bacillati</taxon>
        <taxon>Actinomycetota</taxon>
        <taxon>Actinomycetes</taxon>
        <taxon>Kitasatosporales</taxon>
        <taxon>Streptomycetaceae</taxon>
        <taxon>Streptomyces</taxon>
    </lineage>
</organism>
<accession>A0ABP7VYF0</accession>
<gene>
    <name evidence="1" type="ORF">GCM10022233_64590</name>
</gene>
<dbReference type="EMBL" id="BAAAZY010000020">
    <property type="protein sequence ID" value="GAA4076851.1"/>
    <property type="molecule type" value="Genomic_DNA"/>
</dbReference>
<evidence type="ECO:0000313" key="1">
    <source>
        <dbReference type="EMBL" id="GAA4076851.1"/>
    </source>
</evidence>
<proteinExistence type="predicted"/>
<evidence type="ECO:0008006" key="3">
    <source>
        <dbReference type="Google" id="ProtNLM"/>
    </source>
</evidence>